<evidence type="ECO:0000259" key="2">
    <source>
        <dbReference type="Pfam" id="PF12499"/>
    </source>
</evidence>
<evidence type="ECO:0000313" key="4">
    <source>
        <dbReference type="Proteomes" id="UP001165090"/>
    </source>
</evidence>
<keyword evidence="4" id="KW-1185">Reference proteome</keyword>
<evidence type="ECO:0000256" key="1">
    <source>
        <dbReference type="SAM" id="MobiDB-lite"/>
    </source>
</evidence>
<gene>
    <name evidence="3" type="ORF">VaNZ11_004851</name>
</gene>
<feature type="compositionally biased region" description="Pro residues" evidence="1">
    <location>
        <begin position="133"/>
        <end position="144"/>
    </location>
</feature>
<dbReference type="EMBL" id="BSDZ01000011">
    <property type="protein sequence ID" value="GLI62288.1"/>
    <property type="molecule type" value="Genomic_DNA"/>
</dbReference>
<dbReference type="InterPro" id="IPR024616">
    <property type="entry name" value="Pherophorin"/>
</dbReference>
<feature type="compositionally biased region" description="Low complexity" evidence="1">
    <location>
        <begin position="86"/>
        <end position="96"/>
    </location>
</feature>
<sequence>MHAVVMPLPTWPPGVSVCLVRGTEQICICMLLSLRCATYWIIWEVSVHSHWCRDSRGSENIKLSRSSVTHTYRFTSASQRLLLNNSSSSGSSSPIKGIPPPMPPPSPAPRKPRSPPPSPFPPPSPPLMSRMYSPPPRPSPPPPYDVNSDLFFPPPPPTPCTVCVSMGIYDNGMSVPFISQAGCYRISDLIIKNVTVKANSVGARLYQSDGSPSVDCSRRDLIRVCFKFVSNDDGNKLQSYTSWMVMIWSQLPAYNICYKDPSPVVKVYMGGEGDDPLATSCLQDEYGTGCITVGPNTCTTTPGATPFGVRPHLTKLPGYSSNTVMYCFEIVKVPVVETNTTCGNSTVLHKAEIFVDPRKAKRLVGMYIKPAQAVNMKVIRPILDPSSKSLVVNQIQWTLKEADGGRICLELYKKTDITSICHGTINGVPSCWINLDDPSGGCCPSYHSEIGRFNTTPAV</sequence>
<name>A0ABQ5RYD7_9CHLO</name>
<feature type="region of interest" description="Disordered" evidence="1">
    <location>
        <begin position="83"/>
        <end position="147"/>
    </location>
</feature>
<organism evidence="3 4">
    <name type="scientific">Volvox africanus</name>
    <dbReference type="NCBI Taxonomy" id="51714"/>
    <lineage>
        <taxon>Eukaryota</taxon>
        <taxon>Viridiplantae</taxon>
        <taxon>Chlorophyta</taxon>
        <taxon>core chlorophytes</taxon>
        <taxon>Chlorophyceae</taxon>
        <taxon>CS clade</taxon>
        <taxon>Chlamydomonadales</taxon>
        <taxon>Volvocaceae</taxon>
        <taxon>Volvox</taxon>
    </lineage>
</organism>
<proteinExistence type="predicted"/>
<feature type="compositionally biased region" description="Pro residues" evidence="1">
    <location>
        <begin position="97"/>
        <end position="126"/>
    </location>
</feature>
<comment type="caution">
    <text evidence="3">The sequence shown here is derived from an EMBL/GenBank/DDBJ whole genome shotgun (WGS) entry which is preliminary data.</text>
</comment>
<feature type="domain" description="Pherophorin" evidence="2">
    <location>
        <begin position="295"/>
        <end position="444"/>
    </location>
</feature>
<dbReference type="Proteomes" id="UP001165090">
    <property type="component" value="Unassembled WGS sequence"/>
</dbReference>
<reference evidence="3 4" key="1">
    <citation type="journal article" date="2023" name="IScience">
        <title>Expanded male sex-determining region conserved during the evolution of homothallism in the green alga Volvox.</title>
        <authorList>
            <person name="Yamamoto K."/>
            <person name="Matsuzaki R."/>
            <person name="Mahakham W."/>
            <person name="Heman W."/>
            <person name="Sekimoto H."/>
            <person name="Kawachi M."/>
            <person name="Minakuchi Y."/>
            <person name="Toyoda A."/>
            <person name="Nozaki H."/>
        </authorList>
    </citation>
    <scope>NUCLEOTIDE SEQUENCE [LARGE SCALE GENOMIC DNA]</scope>
    <source>
        <strain evidence="3 4">NIES-4468</strain>
    </source>
</reference>
<protein>
    <recommendedName>
        <fullName evidence="2">Pherophorin domain-containing protein</fullName>
    </recommendedName>
</protein>
<accession>A0ABQ5RYD7</accession>
<dbReference type="Pfam" id="PF12499">
    <property type="entry name" value="DUF3707"/>
    <property type="match status" value="1"/>
</dbReference>
<evidence type="ECO:0000313" key="3">
    <source>
        <dbReference type="EMBL" id="GLI62288.1"/>
    </source>
</evidence>